<dbReference type="Proteomes" id="UP000316621">
    <property type="component" value="Chromosome 3"/>
</dbReference>
<proteinExistence type="predicted"/>
<keyword evidence="3" id="KW-1185">Reference proteome</keyword>
<reference evidence="2 3" key="1">
    <citation type="journal article" date="2018" name="Science">
        <title>The opium poppy genome and morphinan production.</title>
        <authorList>
            <person name="Guo L."/>
            <person name="Winzer T."/>
            <person name="Yang X."/>
            <person name="Li Y."/>
            <person name="Ning Z."/>
            <person name="He Z."/>
            <person name="Teodor R."/>
            <person name="Lu Y."/>
            <person name="Bowser T.A."/>
            <person name="Graham I.A."/>
            <person name="Ye K."/>
        </authorList>
    </citation>
    <scope>NUCLEOTIDE SEQUENCE [LARGE SCALE GENOMIC DNA]</scope>
    <source>
        <strain evidence="3">cv. HN1</strain>
        <tissue evidence="2">Leaves</tissue>
    </source>
</reference>
<gene>
    <name evidence="2" type="ORF">C5167_014447</name>
</gene>
<dbReference type="Gramene" id="RZC55592">
    <property type="protein sequence ID" value="RZC55592"/>
    <property type="gene ID" value="C5167_014447"/>
</dbReference>
<name>A0A4Y7J6B1_PAPSO</name>
<organism evidence="2 3">
    <name type="scientific">Papaver somniferum</name>
    <name type="common">Opium poppy</name>
    <dbReference type="NCBI Taxonomy" id="3469"/>
    <lineage>
        <taxon>Eukaryota</taxon>
        <taxon>Viridiplantae</taxon>
        <taxon>Streptophyta</taxon>
        <taxon>Embryophyta</taxon>
        <taxon>Tracheophyta</taxon>
        <taxon>Spermatophyta</taxon>
        <taxon>Magnoliopsida</taxon>
        <taxon>Ranunculales</taxon>
        <taxon>Papaveraceae</taxon>
        <taxon>Papaveroideae</taxon>
        <taxon>Papaver</taxon>
    </lineage>
</organism>
<feature type="compositionally biased region" description="Basic and acidic residues" evidence="1">
    <location>
        <begin position="9"/>
        <end position="19"/>
    </location>
</feature>
<accession>A0A4Y7J6B1</accession>
<dbReference type="AlphaFoldDB" id="A0A4Y7J6B1"/>
<protein>
    <submittedName>
        <fullName evidence="2">Uncharacterized protein</fullName>
    </submittedName>
</protein>
<feature type="region of interest" description="Disordered" evidence="1">
    <location>
        <begin position="1"/>
        <end position="23"/>
    </location>
</feature>
<evidence type="ECO:0000313" key="3">
    <source>
        <dbReference type="Proteomes" id="UP000316621"/>
    </source>
</evidence>
<evidence type="ECO:0000313" key="2">
    <source>
        <dbReference type="EMBL" id="RZC55592.1"/>
    </source>
</evidence>
<evidence type="ECO:0000256" key="1">
    <source>
        <dbReference type="SAM" id="MobiDB-lite"/>
    </source>
</evidence>
<dbReference type="EMBL" id="CM010717">
    <property type="protein sequence ID" value="RZC55592.1"/>
    <property type="molecule type" value="Genomic_DNA"/>
</dbReference>
<sequence>MELAQVKGSSKEKEIRLVDADEMQEVEEDDIEGDYMEEMEDFERTETQMQAESDMNGFLMMVVIWELDDCLDEPILVVSSSGQLTYR</sequence>